<gene>
    <name evidence="2" type="ORF">GQ55_6G051800</name>
</gene>
<dbReference type="Gramene" id="PUZ50337">
    <property type="protein sequence ID" value="PUZ50337"/>
    <property type="gene ID" value="GQ55_6G051800"/>
</dbReference>
<feature type="compositionally biased region" description="Basic and acidic residues" evidence="1">
    <location>
        <begin position="114"/>
        <end position="126"/>
    </location>
</feature>
<evidence type="ECO:0000313" key="3">
    <source>
        <dbReference type="Proteomes" id="UP000244336"/>
    </source>
</evidence>
<name>A0A2T7D413_9POAL</name>
<feature type="region of interest" description="Disordered" evidence="1">
    <location>
        <begin position="1"/>
        <end position="126"/>
    </location>
</feature>
<reference evidence="2 3" key="1">
    <citation type="submission" date="2018-04" db="EMBL/GenBank/DDBJ databases">
        <title>WGS assembly of Panicum hallii var. hallii HAL2.</title>
        <authorList>
            <person name="Lovell J."/>
            <person name="Jenkins J."/>
            <person name="Lowry D."/>
            <person name="Mamidi S."/>
            <person name="Sreedasyam A."/>
            <person name="Weng X."/>
            <person name="Barry K."/>
            <person name="Bonette J."/>
            <person name="Campitelli B."/>
            <person name="Daum C."/>
            <person name="Gordon S."/>
            <person name="Gould B."/>
            <person name="Lipzen A."/>
            <person name="MacQueen A."/>
            <person name="Palacio-Mejia J."/>
            <person name="Plott C."/>
            <person name="Shakirov E."/>
            <person name="Shu S."/>
            <person name="Yoshinaga Y."/>
            <person name="Zane M."/>
            <person name="Rokhsar D."/>
            <person name="Grimwood J."/>
            <person name="Schmutz J."/>
            <person name="Juenger T."/>
        </authorList>
    </citation>
    <scope>NUCLEOTIDE SEQUENCE [LARGE SCALE GENOMIC DNA]</scope>
    <source>
        <strain evidence="3">cv. HAL2</strain>
    </source>
</reference>
<evidence type="ECO:0000313" key="2">
    <source>
        <dbReference type="EMBL" id="PUZ50337.1"/>
    </source>
</evidence>
<dbReference type="Proteomes" id="UP000244336">
    <property type="component" value="Chromosome 6"/>
</dbReference>
<feature type="compositionally biased region" description="Basic and acidic residues" evidence="1">
    <location>
        <begin position="89"/>
        <end position="105"/>
    </location>
</feature>
<keyword evidence="3" id="KW-1185">Reference proteome</keyword>
<sequence length="126" mass="13948">MEMTWTRPDRMRHTGGGVEAEMGGAPARGCTGARRRHRRRAAVASAAPTRTRRCTRAREEEAATGTRAGRRWPTRRASALGPARVGSVRRGDEQRRRTSEGVERGGRRRRSGWAKKEGGGREGRKG</sequence>
<evidence type="ECO:0000256" key="1">
    <source>
        <dbReference type="SAM" id="MobiDB-lite"/>
    </source>
</evidence>
<organism evidence="2 3">
    <name type="scientific">Panicum hallii var. hallii</name>
    <dbReference type="NCBI Taxonomy" id="1504633"/>
    <lineage>
        <taxon>Eukaryota</taxon>
        <taxon>Viridiplantae</taxon>
        <taxon>Streptophyta</taxon>
        <taxon>Embryophyta</taxon>
        <taxon>Tracheophyta</taxon>
        <taxon>Spermatophyta</taxon>
        <taxon>Magnoliopsida</taxon>
        <taxon>Liliopsida</taxon>
        <taxon>Poales</taxon>
        <taxon>Poaceae</taxon>
        <taxon>PACMAD clade</taxon>
        <taxon>Panicoideae</taxon>
        <taxon>Panicodae</taxon>
        <taxon>Paniceae</taxon>
        <taxon>Panicinae</taxon>
        <taxon>Panicum</taxon>
        <taxon>Panicum sect. Panicum</taxon>
    </lineage>
</organism>
<accession>A0A2T7D413</accession>
<protein>
    <submittedName>
        <fullName evidence="2">Uncharacterized protein</fullName>
    </submittedName>
</protein>
<dbReference type="EMBL" id="CM009754">
    <property type="protein sequence ID" value="PUZ50337.1"/>
    <property type="molecule type" value="Genomic_DNA"/>
</dbReference>
<dbReference type="AlphaFoldDB" id="A0A2T7D413"/>
<proteinExistence type="predicted"/>